<feature type="transmembrane region" description="Helical" evidence="1">
    <location>
        <begin position="138"/>
        <end position="158"/>
    </location>
</feature>
<evidence type="ECO:0000313" key="4">
    <source>
        <dbReference type="Proteomes" id="UP000629098"/>
    </source>
</evidence>
<keyword evidence="1" id="KW-0472">Membrane</keyword>
<feature type="transmembrane region" description="Helical" evidence="1">
    <location>
        <begin position="294"/>
        <end position="312"/>
    </location>
</feature>
<feature type="domain" description="Glycosyltransferase RgtA/B/C/D-like" evidence="2">
    <location>
        <begin position="115"/>
        <end position="247"/>
    </location>
</feature>
<keyword evidence="4" id="KW-1185">Reference proteome</keyword>
<gene>
    <name evidence="3" type="ORF">ICL16_41825</name>
</gene>
<feature type="transmembrane region" description="Helical" evidence="1">
    <location>
        <begin position="163"/>
        <end position="183"/>
    </location>
</feature>
<dbReference type="EMBL" id="JACXAE010000126">
    <property type="protein sequence ID" value="MBD2778414.1"/>
    <property type="molecule type" value="Genomic_DNA"/>
</dbReference>
<evidence type="ECO:0000259" key="2">
    <source>
        <dbReference type="Pfam" id="PF13231"/>
    </source>
</evidence>
<accession>A0A8J6XTY4</accession>
<dbReference type="RefSeq" id="WP_190838039.1">
    <property type="nucleotide sequence ID" value="NZ_CAWPPI010000126.1"/>
</dbReference>
<sequence>MKISNIYRKNQIYLNVFIFFCSLFALTNSGFDNSEGLFHYQVAVQLIKHGKLGFDTLPEGIFQLAPNGRAYAGHEIGNTLFLLPTAFINVLIENFFSKFVSTETIEKLQQFILSFQAGVYSSVTATTLFAILRTGFSISTIPSFIVTLCLTLTTYFWIYARNLFDGVLCSTLLTLSFFFLIRYRQKNNLWLLFSCFICLGFGLITRLSMILAILVSFVYLITIRRSLAVKFREITLTLITLLPFLIWQCWYNYLRTGIFYKSPVQTAVYADNNALDGNIVVGITGLLLSPGKSLLIYAPLLILSVFLFKKFYREHHKEAIYTAALFILWLLLHARLRSWYGGWGWGPRHFITILPIIFLPFAVNIEYILKKITLKISAILLSSFGFLLTLSAIISNWHFRMMYANQQGRLTDSIFIWGIWNSQSVDMLKAAFSNIVRILTNTPVTTTLNTYSQANVYASSTLNIWVNSLIYAGIPWYAAITLAFPPVILMYWSLRNILRCEINLLPKAKHC</sequence>
<dbReference type="Proteomes" id="UP000629098">
    <property type="component" value="Unassembled WGS sequence"/>
</dbReference>
<proteinExistence type="predicted"/>
<dbReference type="InterPro" id="IPR038731">
    <property type="entry name" value="RgtA/B/C-like"/>
</dbReference>
<reference evidence="3" key="1">
    <citation type="submission" date="2020-09" db="EMBL/GenBank/DDBJ databases">
        <title>Iningainema tapete sp. nov. (Scytonemataceae, Cyanobacteria) from greenhouses in central Florida (USA) produces two types of nodularin with biosynthetic potential for microcystin-LR and anabaenopeptins.</title>
        <authorList>
            <person name="Berthold D.E."/>
            <person name="Lefler F.W."/>
            <person name="Huang I.-S."/>
            <person name="Abdulla H."/>
            <person name="Zimba P.V."/>
            <person name="Laughinghouse H.D. IV."/>
        </authorList>
    </citation>
    <scope>NUCLEOTIDE SEQUENCE</scope>
    <source>
        <strain evidence="3">BLCCT55</strain>
    </source>
</reference>
<name>A0A8J6XTY4_9CYAN</name>
<feature type="transmembrane region" description="Helical" evidence="1">
    <location>
        <begin position="376"/>
        <end position="399"/>
    </location>
</feature>
<feature type="transmembrane region" description="Helical" evidence="1">
    <location>
        <begin position="319"/>
        <end position="336"/>
    </location>
</feature>
<organism evidence="3 4">
    <name type="scientific">Iningainema tapete BLCC-T55</name>
    <dbReference type="NCBI Taxonomy" id="2748662"/>
    <lineage>
        <taxon>Bacteria</taxon>
        <taxon>Bacillati</taxon>
        <taxon>Cyanobacteriota</taxon>
        <taxon>Cyanophyceae</taxon>
        <taxon>Nostocales</taxon>
        <taxon>Scytonemataceae</taxon>
        <taxon>Iningainema tapete</taxon>
    </lineage>
</organism>
<keyword evidence="1" id="KW-0812">Transmembrane</keyword>
<feature type="transmembrane region" description="Helical" evidence="1">
    <location>
        <begin position="12"/>
        <end position="31"/>
    </location>
</feature>
<comment type="caution">
    <text evidence="3">The sequence shown here is derived from an EMBL/GenBank/DDBJ whole genome shotgun (WGS) entry which is preliminary data.</text>
</comment>
<feature type="transmembrane region" description="Helical" evidence="1">
    <location>
        <begin position="348"/>
        <end position="369"/>
    </location>
</feature>
<feature type="transmembrane region" description="Helical" evidence="1">
    <location>
        <begin position="234"/>
        <end position="253"/>
    </location>
</feature>
<feature type="transmembrane region" description="Helical" evidence="1">
    <location>
        <begin position="108"/>
        <end position="132"/>
    </location>
</feature>
<evidence type="ECO:0000256" key="1">
    <source>
        <dbReference type="SAM" id="Phobius"/>
    </source>
</evidence>
<feature type="transmembrane region" description="Helical" evidence="1">
    <location>
        <begin position="469"/>
        <end position="492"/>
    </location>
</feature>
<dbReference type="Pfam" id="PF13231">
    <property type="entry name" value="PMT_2"/>
    <property type="match status" value="1"/>
</dbReference>
<protein>
    <recommendedName>
        <fullName evidence="2">Glycosyltransferase RgtA/B/C/D-like domain-containing protein</fullName>
    </recommendedName>
</protein>
<dbReference type="AlphaFoldDB" id="A0A8J6XTY4"/>
<keyword evidence="1" id="KW-1133">Transmembrane helix</keyword>
<feature type="transmembrane region" description="Helical" evidence="1">
    <location>
        <begin position="189"/>
        <end position="222"/>
    </location>
</feature>
<evidence type="ECO:0000313" key="3">
    <source>
        <dbReference type="EMBL" id="MBD2778414.1"/>
    </source>
</evidence>
<feature type="transmembrane region" description="Helical" evidence="1">
    <location>
        <begin position="76"/>
        <end position="96"/>
    </location>
</feature>